<dbReference type="AlphaFoldDB" id="A0ABD4YYI1"/>
<sequence>MQTLRERIRTAFGFGGPVGTFKGSLRPHTEALALDVIDPRVRALVAVFNVDGVVSSVSSCEGHRLWCLPTRRTPFVMFRTDVPRSARLADRILLDYGQACELQHYWTIDATFDANGELVFRLHCPDCRFQRRKVDADFLLLTHWARDVFQGHPAQQARSLG</sequence>
<evidence type="ECO:0000313" key="2">
    <source>
        <dbReference type="Proteomes" id="UP001158644"/>
    </source>
</evidence>
<comment type="caution">
    <text evidence="1">The sequence shown here is derived from an EMBL/GenBank/DDBJ whole genome shotgun (WGS) entry which is preliminary data.</text>
</comment>
<dbReference type="Proteomes" id="UP001158644">
    <property type="component" value="Unassembled WGS sequence"/>
</dbReference>
<dbReference type="RefSeq" id="WP_279991565.1">
    <property type="nucleotide sequence ID" value="NZ_DALZLU010000006.1"/>
</dbReference>
<organism evidence="1 2">
    <name type="scientific">Achromobacter mucicolens</name>
    <dbReference type="NCBI Taxonomy" id="1389922"/>
    <lineage>
        <taxon>Bacteria</taxon>
        <taxon>Pseudomonadati</taxon>
        <taxon>Pseudomonadota</taxon>
        <taxon>Betaproteobacteria</taxon>
        <taxon>Burkholderiales</taxon>
        <taxon>Alcaligenaceae</taxon>
        <taxon>Achromobacter</taxon>
    </lineage>
</organism>
<reference evidence="1 2" key="1">
    <citation type="submission" date="2022-09" db="EMBL/GenBank/DDBJ databases">
        <title>Intensive care unit water sources are persistently colonized with multi-drug resistant bacteria and are the site of extensive horizontal gene transfer of antibiotic resistance genes.</title>
        <authorList>
            <person name="Diorio-Toth L."/>
        </authorList>
    </citation>
    <scope>NUCLEOTIDE SEQUENCE [LARGE SCALE GENOMIC DNA]</scope>
    <source>
        <strain evidence="1 2">GD03967</strain>
    </source>
</reference>
<accession>A0ABD4YYI1</accession>
<dbReference type="EMBL" id="JAOBZK010000028">
    <property type="protein sequence ID" value="MDH1180213.1"/>
    <property type="molecule type" value="Genomic_DNA"/>
</dbReference>
<gene>
    <name evidence="1" type="ORF">N5C72_19180</name>
</gene>
<name>A0ABD4YYI1_9BURK</name>
<protein>
    <submittedName>
        <fullName evidence="1">Uncharacterized protein</fullName>
    </submittedName>
</protein>
<evidence type="ECO:0000313" key="1">
    <source>
        <dbReference type="EMBL" id="MDH1180213.1"/>
    </source>
</evidence>
<proteinExistence type="predicted"/>